<dbReference type="SUPFAM" id="SSF55729">
    <property type="entry name" value="Acyl-CoA N-acyltransferases (Nat)"/>
    <property type="match status" value="1"/>
</dbReference>
<dbReference type="PROSITE" id="PS51191">
    <property type="entry name" value="FEMABX"/>
    <property type="match status" value="1"/>
</dbReference>
<keyword evidence="4" id="KW-0133">Cell shape</keyword>
<dbReference type="EMBL" id="JAPMLT010000015">
    <property type="protein sequence ID" value="MCX7572098.1"/>
    <property type="molecule type" value="Genomic_DNA"/>
</dbReference>
<comment type="caution">
    <text evidence="13">The sequence shown here is derived from an EMBL/GenBank/DDBJ whole genome shotgun (WGS) entry which is preliminary data.</text>
</comment>
<evidence type="ECO:0000259" key="12">
    <source>
        <dbReference type="Pfam" id="PF13480"/>
    </source>
</evidence>
<dbReference type="PANTHER" id="PTHR36174">
    <property type="entry name" value="LIPID II:GLYCINE GLYCYLTRANSFERASE"/>
    <property type="match status" value="1"/>
</dbReference>
<dbReference type="RefSeq" id="WP_267153346.1">
    <property type="nucleotide sequence ID" value="NZ_JAPMLT010000015.1"/>
</dbReference>
<keyword evidence="14" id="KW-1185">Reference proteome</keyword>
<dbReference type="InterPro" id="IPR038740">
    <property type="entry name" value="BioF2-like_GNAT_dom"/>
</dbReference>
<evidence type="ECO:0000256" key="3">
    <source>
        <dbReference type="ARBA" id="ARBA00022679"/>
    </source>
</evidence>
<dbReference type="Pfam" id="PF13480">
    <property type="entry name" value="Acetyltransf_6"/>
    <property type="match status" value="1"/>
</dbReference>
<feature type="domain" description="BioF2-like acetyltransferase" evidence="12">
    <location>
        <begin position="159"/>
        <end position="285"/>
    </location>
</feature>
<sequence>MESNFVILTAADDWTPYLERFSGLDVYYSREYAMMFAEMEPGVAEAAYYEDEETRIFYPYIKREIPLFAGAGYDIVTPYGYGGPHLEGNDDSIVPFYEKFRAYCLSQRIVTETVRLHPVLGNERYLDRVLDVGYIRKTTGVKLGRPYEEVRRDYSSMTDRNIKKAEKLGLECVVGGPEDLDRFLELYVETMDRNDALDLYYFDREYFVRQMTPTPLCESRLLFVLHEGQYIAGVILMLGQRFAHYHLGASSTAHLHLRPNNLLFDRMVREALAHGSEVLHLGGGYREDDGLFAFKASFTGGHHYRYHIGKNIYDRELYEQLTERARAIGPLNEGYFPLYRGIVTA</sequence>
<dbReference type="EC" id="2.3.2.16" evidence="8"/>
<organism evidence="13 14">
    <name type="scientific">Tumebacillus lacus</name>
    <dbReference type="NCBI Taxonomy" id="2995335"/>
    <lineage>
        <taxon>Bacteria</taxon>
        <taxon>Bacillati</taxon>
        <taxon>Bacillota</taxon>
        <taxon>Bacilli</taxon>
        <taxon>Bacillales</taxon>
        <taxon>Alicyclobacillaceae</taxon>
        <taxon>Tumebacillus</taxon>
    </lineage>
</organism>
<dbReference type="PANTHER" id="PTHR36174:SF1">
    <property type="entry name" value="LIPID II:GLYCINE GLYCYLTRANSFERASE"/>
    <property type="match status" value="1"/>
</dbReference>
<keyword evidence="5" id="KW-0573">Peptidoglycan synthesis</keyword>
<accession>A0ABT3X5C1</accession>
<evidence type="ECO:0000256" key="6">
    <source>
        <dbReference type="ARBA" id="ARBA00023315"/>
    </source>
</evidence>
<keyword evidence="3" id="KW-0808">Transferase</keyword>
<evidence type="ECO:0000256" key="4">
    <source>
        <dbReference type="ARBA" id="ARBA00022960"/>
    </source>
</evidence>
<dbReference type="Gene3D" id="3.40.630.30">
    <property type="match status" value="1"/>
</dbReference>
<evidence type="ECO:0000256" key="9">
    <source>
        <dbReference type="ARBA" id="ARBA00040679"/>
    </source>
</evidence>
<evidence type="ECO:0000256" key="11">
    <source>
        <dbReference type="ARBA" id="ARBA00048654"/>
    </source>
</evidence>
<keyword evidence="6" id="KW-0012">Acyltransferase</keyword>
<evidence type="ECO:0000256" key="5">
    <source>
        <dbReference type="ARBA" id="ARBA00022984"/>
    </source>
</evidence>
<dbReference type="InterPro" id="IPR050644">
    <property type="entry name" value="PG_Glycine_Bridge_Synth"/>
</dbReference>
<evidence type="ECO:0000256" key="2">
    <source>
        <dbReference type="ARBA" id="ARBA00009943"/>
    </source>
</evidence>
<comment type="similarity">
    <text evidence="2">Belongs to the FemABX family.</text>
</comment>
<protein>
    <recommendedName>
        <fullName evidence="9">Lipid II:glycine glycyltransferase</fullName>
        <ecNumber evidence="8">2.3.2.16</ecNumber>
    </recommendedName>
    <alternativeName>
        <fullName evidence="10">Factor essential for expression of methicillin resistance X</fullName>
    </alternativeName>
</protein>
<evidence type="ECO:0000256" key="10">
    <source>
        <dbReference type="ARBA" id="ARBA00042933"/>
    </source>
</evidence>
<dbReference type="InterPro" id="IPR003447">
    <property type="entry name" value="FEMABX"/>
</dbReference>
<evidence type="ECO:0000256" key="1">
    <source>
        <dbReference type="ARBA" id="ARBA00004496"/>
    </source>
</evidence>
<gene>
    <name evidence="13" type="ORF">OS242_19350</name>
</gene>
<dbReference type="Proteomes" id="UP001208017">
    <property type="component" value="Unassembled WGS sequence"/>
</dbReference>
<evidence type="ECO:0000256" key="7">
    <source>
        <dbReference type="ARBA" id="ARBA00023316"/>
    </source>
</evidence>
<evidence type="ECO:0000256" key="8">
    <source>
        <dbReference type="ARBA" id="ARBA00039074"/>
    </source>
</evidence>
<comment type="catalytic activity">
    <reaction evidence="11">
        <text>beta-D-GlcNAc-(1-&gt;4)-Mur2Ac(oyl-L-Ala-D-isoglutaminyl-L-Lys-D-Ala-D-Ala)-di-trans,octa-cis-undecaprenyl diphosphate + glycyl-tRNA(Gly) = beta-D-GlcNAc-(1-&gt;4)-Mur2Ac(oyl-L-Ala-D-isoglutaminyl-L-Lys-(N(6)-Gly)-D-Ala-D-Ala)-di-trans,octa-cis-undecaprenyl diphosphate + tRNA(Gly) + H(+)</text>
        <dbReference type="Rhea" id="RHEA:30435"/>
        <dbReference type="Rhea" id="RHEA-COMP:9664"/>
        <dbReference type="Rhea" id="RHEA-COMP:9683"/>
        <dbReference type="ChEBI" id="CHEBI:15378"/>
        <dbReference type="ChEBI" id="CHEBI:62233"/>
        <dbReference type="ChEBI" id="CHEBI:62234"/>
        <dbReference type="ChEBI" id="CHEBI:78442"/>
        <dbReference type="ChEBI" id="CHEBI:78522"/>
        <dbReference type="EC" id="2.3.2.16"/>
    </reaction>
</comment>
<comment type="subcellular location">
    <subcellularLocation>
        <location evidence="1">Cytoplasm</location>
    </subcellularLocation>
</comment>
<evidence type="ECO:0000313" key="13">
    <source>
        <dbReference type="EMBL" id="MCX7572098.1"/>
    </source>
</evidence>
<reference evidence="13 14" key="1">
    <citation type="submission" date="2022-11" db="EMBL/GenBank/DDBJ databases">
        <title>Study of microbial diversity in lake waters.</title>
        <authorList>
            <person name="Zhang J."/>
        </authorList>
    </citation>
    <scope>NUCLEOTIDE SEQUENCE [LARGE SCALE GENOMIC DNA]</scope>
    <source>
        <strain evidence="13 14">DT12</strain>
    </source>
</reference>
<keyword evidence="7" id="KW-0961">Cell wall biogenesis/degradation</keyword>
<proteinExistence type="inferred from homology"/>
<evidence type="ECO:0000313" key="14">
    <source>
        <dbReference type="Proteomes" id="UP001208017"/>
    </source>
</evidence>
<dbReference type="InterPro" id="IPR016181">
    <property type="entry name" value="Acyl_CoA_acyltransferase"/>
</dbReference>
<name>A0ABT3X5C1_9BACL</name>